<reference evidence="7" key="1">
    <citation type="submission" date="2020-11" db="EMBL/GenBank/DDBJ databases">
        <authorList>
            <person name="Tran Van P."/>
        </authorList>
    </citation>
    <scope>NUCLEOTIDE SEQUENCE</scope>
</reference>
<dbReference type="EMBL" id="LR900457">
    <property type="protein sequence ID" value="CAD7245736.1"/>
    <property type="molecule type" value="Genomic_DNA"/>
</dbReference>
<feature type="compositionally biased region" description="Basic and acidic residues" evidence="4">
    <location>
        <begin position="163"/>
        <end position="174"/>
    </location>
</feature>
<dbReference type="Pfam" id="PF12012">
    <property type="entry name" value="DUF3504"/>
    <property type="match status" value="1"/>
</dbReference>
<name>A0A7R8X9Y0_9CRUS</name>
<evidence type="ECO:0000256" key="1">
    <source>
        <dbReference type="ARBA" id="ARBA00022499"/>
    </source>
</evidence>
<organism evidence="7">
    <name type="scientific">Darwinula stevensoni</name>
    <dbReference type="NCBI Taxonomy" id="69355"/>
    <lineage>
        <taxon>Eukaryota</taxon>
        <taxon>Metazoa</taxon>
        <taxon>Ecdysozoa</taxon>
        <taxon>Arthropoda</taxon>
        <taxon>Crustacea</taxon>
        <taxon>Oligostraca</taxon>
        <taxon>Ostracoda</taxon>
        <taxon>Podocopa</taxon>
        <taxon>Podocopida</taxon>
        <taxon>Darwinulocopina</taxon>
        <taxon>Darwinuloidea</taxon>
        <taxon>Darwinulidae</taxon>
        <taxon>Darwinula</taxon>
    </lineage>
</organism>
<evidence type="ECO:0000259" key="5">
    <source>
        <dbReference type="Pfam" id="PF12012"/>
    </source>
</evidence>
<feature type="compositionally biased region" description="Basic residues" evidence="4">
    <location>
        <begin position="255"/>
        <end position="276"/>
    </location>
</feature>
<dbReference type="EMBL" id="CAJPEV010000940">
    <property type="protein sequence ID" value="CAG0889641.1"/>
    <property type="molecule type" value="Genomic_DNA"/>
</dbReference>
<feature type="region of interest" description="Disordered" evidence="4">
    <location>
        <begin position="148"/>
        <end position="197"/>
    </location>
</feature>
<evidence type="ECO:0000256" key="4">
    <source>
        <dbReference type="SAM" id="MobiDB-lite"/>
    </source>
</evidence>
<keyword evidence="8" id="KW-1185">Reference proteome</keyword>
<feature type="region of interest" description="Disordered" evidence="4">
    <location>
        <begin position="244"/>
        <end position="297"/>
    </location>
</feature>
<accession>A0A7R8X9Y0</accession>
<dbReference type="PANTHER" id="PTHR45736:SF1">
    <property type="entry name" value="WITHOUT CHILDREN, ISOFORM B"/>
    <property type="match status" value="1"/>
</dbReference>
<gene>
    <name evidence="7" type="ORF">DSTB1V02_LOCUS5603</name>
</gene>
<feature type="domain" description="ZMYM2-like/QRICH1 C-terminal" evidence="5">
    <location>
        <begin position="424"/>
        <end position="583"/>
    </location>
</feature>
<dbReference type="InterPro" id="IPR057926">
    <property type="entry name" value="QRICH1_dom"/>
</dbReference>
<dbReference type="Pfam" id="PF25561">
    <property type="entry name" value="QRICH1"/>
    <property type="match status" value="1"/>
</dbReference>
<feature type="compositionally biased region" description="Polar residues" evidence="4">
    <location>
        <begin position="244"/>
        <end position="253"/>
    </location>
</feature>
<sequence>MQTFIYQVVSTASGPSISTVPVYSGTVILKPQEPKTTKNKAVWYHPDTNNKSISCIPNLCDKEVQTDMTSTLVPVPVPLFVPVPLAMYQLPLPQPVPLPLPIPVPVFIPTTRKSAEGIFQEIQKIREKIPNDPYEAELLMLAEAVASPKGVDVESSPSEDEGDPKKDSPDDKESSSSNSQPSSSLSASSSPMLKKSRPELRKNVANHVPVKNSSDNGLHCADEDLADLEEEIKPYTVVQKLKNESTGSYSTSKIPGKRKRRRLRRGSLFTRSKRSRVSLDDSGESSRGSGDVSDTDSRPSLKYTYGVRAWKQWVTKKNAELENASTGRRKLKLFKTDLLRLAADELNYALCLFVKEVKRPNGEEYSPDSILYLCLGIQVYLNKNGRIDNIFTDAFYEKFTECLDEVLKRFDSPALLDQLGAVGTRVEEEHLWESSQLGAHSPQVLLYTVMYYNTKHFLLCTVSEHMRLAFPHIMKNWIKSNSEPKGSVASKFTLRYYPPPAVKADMGEKGKKLLEQRENLENPLRCPVKLHEFYLSRCPESIRNKNELFYLYPERSCVPDSPVWYSRRPLSEDAIAKMLHCILLVREIQEVLLKRD</sequence>
<keyword evidence="3" id="KW-0832">Ubl conjugation</keyword>
<keyword evidence="2" id="KW-0597">Phosphoprotein</keyword>
<evidence type="ECO:0008006" key="9">
    <source>
        <dbReference type="Google" id="ProtNLM"/>
    </source>
</evidence>
<dbReference type="PANTHER" id="PTHR45736">
    <property type="entry name" value="ZINC FINGER MYM-TYPE PROTEIN"/>
    <property type="match status" value="1"/>
</dbReference>
<feature type="domain" description="QRICH1-like" evidence="6">
    <location>
        <begin position="301"/>
        <end position="410"/>
    </location>
</feature>
<evidence type="ECO:0000313" key="7">
    <source>
        <dbReference type="EMBL" id="CAD7245736.1"/>
    </source>
</evidence>
<dbReference type="Proteomes" id="UP000677054">
    <property type="component" value="Unassembled WGS sequence"/>
</dbReference>
<evidence type="ECO:0000259" key="6">
    <source>
        <dbReference type="Pfam" id="PF25561"/>
    </source>
</evidence>
<protein>
    <recommendedName>
        <fullName evidence="9">DUF3504 domain-containing protein</fullName>
    </recommendedName>
</protein>
<dbReference type="AlphaFoldDB" id="A0A7R8X9Y0"/>
<dbReference type="InterPro" id="IPR051284">
    <property type="entry name" value="ZnF_MYMT-QRICH1"/>
</dbReference>
<proteinExistence type="predicted"/>
<dbReference type="OrthoDB" id="6352087at2759"/>
<evidence type="ECO:0000256" key="3">
    <source>
        <dbReference type="ARBA" id="ARBA00022843"/>
    </source>
</evidence>
<keyword evidence="1" id="KW-1017">Isopeptide bond</keyword>
<feature type="compositionally biased region" description="Low complexity" evidence="4">
    <location>
        <begin position="175"/>
        <end position="193"/>
    </location>
</feature>
<evidence type="ECO:0000256" key="2">
    <source>
        <dbReference type="ARBA" id="ARBA00022553"/>
    </source>
</evidence>
<evidence type="ECO:0000313" key="8">
    <source>
        <dbReference type="Proteomes" id="UP000677054"/>
    </source>
</evidence>
<dbReference type="InterPro" id="IPR021893">
    <property type="entry name" value="ZMYM2-like_C"/>
</dbReference>